<evidence type="ECO:0000313" key="2">
    <source>
        <dbReference type="Proteomes" id="UP001168528"/>
    </source>
</evidence>
<comment type="caution">
    <text evidence="1">The sequence shown here is derived from an EMBL/GenBank/DDBJ whole genome shotgun (WGS) entry which is preliminary data.</text>
</comment>
<dbReference type="RefSeq" id="WP_302035694.1">
    <property type="nucleotide sequence ID" value="NZ_JAUKPO010000001.1"/>
</dbReference>
<name>A0ABT8R0P6_9BACT</name>
<keyword evidence="1" id="KW-0808">Transferase</keyword>
<dbReference type="InterPro" id="IPR029063">
    <property type="entry name" value="SAM-dependent_MTases_sf"/>
</dbReference>
<gene>
    <name evidence="1" type="ORF">Q0590_01455</name>
</gene>
<dbReference type="GO" id="GO:0032259">
    <property type="term" value="P:methylation"/>
    <property type="evidence" value="ECO:0007669"/>
    <property type="project" value="UniProtKB-KW"/>
</dbReference>
<dbReference type="SUPFAM" id="SSF53335">
    <property type="entry name" value="S-adenosyl-L-methionine-dependent methyltransferases"/>
    <property type="match status" value="1"/>
</dbReference>
<protein>
    <submittedName>
        <fullName evidence="1">FkbM family methyltransferase</fullName>
    </submittedName>
</protein>
<dbReference type="EMBL" id="JAUKPO010000001">
    <property type="protein sequence ID" value="MDO1444893.1"/>
    <property type="molecule type" value="Genomic_DNA"/>
</dbReference>
<accession>A0ABT8R0P6</accession>
<reference evidence="1" key="1">
    <citation type="submission" date="2023-07" db="EMBL/GenBank/DDBJ databases">
        <title>The genome sequence of Rhodocytophaga aerolata KACC 12507.</title>
        <authorList>
            <person name="Zhang X."/>
        </authorList>
    </citation>
    <scope>NUCLEOTIDE SEQUENCE</scope>
    <source>
        <strain evidence="1">KACC 12507</strain>
    </source>
</reference>
<keyword evidence="2" id="KW-1185">Reference proteome</keyword>
<sequence>MKKVKKIVWNSLNAIGMGGAVQLILESALLENGWFRSYHTKQSVDRDGQPIPWCTYPYIHFVEPRLQEHMEVFEFGCGNSTLWYSSRVKSIKAVEHDKNWVKLMESKLPANAQVVFQALQEDDNYVREVGKSGKKYHIIIIDGRKRSKSAREAVQHLTEDGVIVWDNTDLPQYQEGVKHLLNVGFKRLDFWGLSPITAHLNCTTVFYKSTNCLHI</sequence>
<organism evidence="1 2">
    <name type="scientific">Rhodocytophaga aerolata</name>
    <dbReference type="NCBI Taxonomy" id="455078"/>
    <lineage>
        <taxon>Bacteria</taxon>
        <taxon>Pseudomonadati</taxon>
        <taxon>Bacteroidota</taxon>
        <taxon>Cytophagia</taxon>
        <taxon>Cytophagales</taxon>
        <taxon>Rhodocytophagaceae</taxon>
        <taxon>Rhodocytophaga</taxon>
    </lineage>
</organism>
<evidence type="ECO:0000313" key="1">
    <source>
        <dbReference type="EMBL" id="MDO1444893.1"/>
    </source>
</evidence>
<dbReference type="Gene3D" id="3.40.50.150">
    <property type="entry name" value="Vaccinia Virus protein VP39"/>
    <property type="match status" value="1"/>
</dbReference>
<dbReference type="GO" id="GO:0008168">
    <property type="term" value="F:methyltransferase activity"/>
    <property type="evidence" value="ECO:0007669"/>
    <property type="project" value="UniProtKB-KW"/>
</dbReference>
<proteinExistence type="predicted"/>
<keyword evidence="1" id="KW-0489">Methyltransferase</keyword>
<dbReference type="Proteomes" id="UP001168528">
    <property type="component" value="Unassembled WGS sequence"/>
</dbReference>